<evidence type="ECO:0000256" key="8">
    <source>
        <dbReference type="ARBA" id="ARBA00049598"/>
    </source>
</evidence>
<dbReference type="GO" id="GO:0000492">
    <property type="term" value="P:box C/D snoRNP assembly"/>
    <property type="evidence" value="ECO:0007669"/>
    <property type="project" value="TreeGrafter"/>
</dbReference>
<evidence type="ECO:0000256" key="11">
    <source>
        <dbReference type="ARBA" id="ARBA00068630"/>
    </source>
</evidence>
<keyword evidence="7" id="KW-0832">Ubl conjugation</keyword>
<dbReference type="AlphaFoldDB" id="A0AAX6FYC6"/>
<dbReference type="PANTHER" id="PTHR13483:SF3">
    <property type="entry name" value="BOX C_D SNORNA PROTEIN 1"/>
    <property type="match status" value="1"/>
</dbReference>
<evidence type="ECO:0000256" key="1">
    <source>
        <dbReference type="ARBA" id="ARBA00022499"/>
    </source>
</evidence>
<keyword evidence="16" id="KW-1185">Reference proteome</keyword>
<comment type="subunit">
    <text evidence="10">Interacts with FBL, SNU13, NOP58, NUFIP1, RUVBL1, RUVBL2 and TAF9. Interacts (via HIT-type zinc finger) with the RUVBL1/RUVBL2 complex in the presence of ADP.</text>
</comment>
<keyword evidence="2" id="KW-0690">Ribosome biogenesis</keyword>
<keyword evidence="6" id="KW-0862">Zinc</keyword>
<protein>
    <recommendedName>
        <fullName evidence="11">Box C/D snoRNA protein 1</fullName>
    </recommendedName>
    <alternativeName>
        <fullName evidence="12">Zinc finger HIT domain-containing protein 6</fullName>
    </alternativeName>
</protein>
<evidence type="ECO:0000256" key="6">
    <source>
        <dbReference type="ARBA" id="ARBA00022833"/>
    </source>
</evidence>
<dbReference type="EMBL" id="JANAVB010025196">
    <property type="protein sequence ID" value="KAJ6821058.1"/>
    <property type="molecule type" value="Genomic_DNA"/>
</dbReference>
<dbReference type="Gene3D" id="3.30.60.190">
    <property type="match status" value="1"/>
</dbReference>
<comment type="similarity">
    <text evidence="9">Belongs to the BCD1 family.</text>
</comment>
<reference evidence="15" key="2">
    <citation type="submission" date="2023-04" db="EMBL/GenBank/DDBJ databases">
        <authorList>
            <person name="Bruccoleri R.E."/>
            <person name="Oakeley E.J."/>
            <person name="Faust A.-M."/>
            <person name="Dessus-Babus S."/>
            <person name="Altorfer M."/>
            <person name="Burckhardt D."/>
            <person name="Oertli M."/>
            <person name="Naumann U."/>
            <person name="Petersen F."/>
            <person name="Wong J."/>
        </authorList>
    </citation>
    <scope>NUCLEOTIDE SEQUENCE</scope>
    <source>
        <strain evidence="15">GSM-AAB239-AS_SAM_17_03QT</strain>
        <tissue evidence="15">Leaf</tissue>
    </source>
</reference>
<gene>
    <name evidence="15" type="ORF">M6B38_395020</name>
</gene>
<dbReference type="PROSITE" id="PS51083">
    <property type="entry name" value="ZF_HIT"/>
    <property type="match status" value="1"/>
</dbReference>
<evidence type="ECO:0000256" key="4">
    <source>
        <dbReference type="ARBA" id="ARBA00022723"/>
    </source>
</evidence>
<proteinExistence type="inferred from homology"/>
<evidence type="ECO:0000256" key="12">
    <source>
        <dbReference type="ARBA" id="ARBA00077531"/>
    </source>
</evidence>
<keyword evidence="5 13" id="KW-0863">Zinc-finger</keyword>
<dbReference type="PANTHER" id="PTHR13483">
    <property type="entry name" value="BOX C_D SNORNA PROTEIN 1-RELATED"/>
    <property type="match status" value="1"/>
</dbReference>
<evidence type="ECO:0000256" key="9">
    <source>
        <dbReference type="ARBA" id="ARBA00049654"/>
    </source>
</evidence>
<keyword evidence="3" id="KW-0597">Phosphoprotein</keyword>
<dbReference type="Proteomes" id="UP001140949">
    <property type="component" value="Unassembled WGS sequence"/>
</dbReference>
<evidence type="ECO:0000313" key="16">
    <source>
        <dbReference type="Proteomes" id="UP001140949"/>
    </source>
</evidence>
<dbReference type="Pfam" id="PF25790">
    <property type="entry name" value="BCD1"/>
    <property type="match status" value="1"/>
</dbReference>
<dbReference type="GO" id="GO:0048254">
    <property type="term" value="P:snoRNA localization"/>
    <property type="evidence" value="ECO:0007669"/>
    <property type="project" value="TreeGrafter"/>
</dbReference>
<sequence>MEDHENIPNSNPSPRIPFLCDECGLNPWKYRCPGCPVKSCSLPCVKSHKHRTGCTGKRNRTEFVPLSDFNDNLLISDYNLLEETKRVAESARRMAASIDGFRGYVGFRLPIKLQKLRNAANSRKTRLILLPPGMAKRETNRSRYDPRKKSIFWTIEWRFHATNIVLVDHGIDEHMSFSSVIEKHLAPSPLKNQLSPYRNVRLDELKFFLRKNPKGLKSPFRELDIKAPIGKQLEDVLILEYPVIFVFLPTHSHDFEVEKFTKPSSKNKEPPVSFDSVPSPKGTLFMEEEIEEGELPSETLVTDFADHVSSLPSVAEVDHDPNMRIPNTVVEDLEPISNPKTGASMLEEAKMFSLCPVNSVTTVPHYNAQIPQGNEIAAEVFHASDVQIPGAVAEGLRPVGSQICGASLLEEADIFLNDTVIAMESSEDAKSDFQQELRDVYSELLGEMNPDDFLCFDGDCGELDSLQLFWGEEELEEGEIPSQ</sequence>
<evidence type="ECO:0000256" key="10">
    <source>
        <dbReference type="ARBA" id="ARBA00061949"/>
    </source>
</evidence>
<keyword evidence="4" id="KW-0479">Metal-binding</keyword>
<comment type="function">
    <text evidence="8">Required for box C/D snoRNAs accumulation involved in snoRNA processing, snoRNA transport to the nucleolus and ribosome biogenesis.</text>
</comment>
<dbReference type="Pfam" id="PF04438">
    <property type="entry name" value="zf-HIT"/>
    <property type="match status" value="1"/>
</dbReference>
<dbReference type="CDD" id="cd23023">
    <property type="entry name" value="zf-HIT_BCD1"/>
    <property type="match status" value="1"/>
</dbReference>
<dbReference type="GO" id="GO:0008270">
    <property type="term" value="F:zinc ion binding"/>
    <property type="evidence" value="ECO:0007669"/>
    <property type="project" value="UniProtKB-UniRule"/>
</dbReference>
<reference evidence="15" key="1">
    <citation type="journal article" date="2023" name="GigaByte">
        <title>Genome assembly of the bearded iris, Iris pallida Lam.</title>
        <authorList>
            <person name="Bruccoleri R.E."/>
            <person name="Oakeley E.J."/>
            <person name="Faust A.M.E."/>
            <person name="Altorfer M."/>
            <person name="Dessus-Babus S."/>
            <person name="Burckhardt D."/>
            <person name="Oertli M."/>
            <person name="Naumann U."/>
            <person name="Petersen F."/>
            <person name="Wong J."/>
        </authorList>
    </citation>
    <scope>NUCLEOTIDE SEQUENCE</scope>
    <source>
        <strain evidence="15">GSM-AAB239-AS_SAM_17_03QT</strain>
    </source>
</reference>
<dbReference type="FunFam" id="3.30.60.190:FF:000001">
    <property type="entry name" value="box C/D snoRNA protein 1"/>
    <property type="match status" value="1"/>
</dbReference>
<dbReference type="GO" id="GO:0005634">
    <property type="term" value="C:nucleus"/>
    <property type="evidence" value="ECO:0007669"/>
    <property type="project" value="TreeGrafter"/>
</dbReference>
<organism evidence="15 16">
    <name type="scientific">Iris pallida</name>
    <name type="common">Sweet iris</name>
    <dbReference type="NCBI Taxonomy" id="29817"/>
    <lineage>
        <taxon>Eukaryota</taxon>
        <taxon>Viridiplantae</taxon>
        <taxon>Streptophyta</taxon>
        <taxon>Embryophyta</taxon>
        <taxon>Tracheophyta</taxon>
        <taxon>Spermatophyta</taxon>
        <taxon>Magnoliopsida</taxon>
        <taxon>Liliopsida</taxon>
        <taxon>Asparagales</taxon>
        <taxon>Iridaceae</taxon>
        <taxon>Iridoideae</taxon>
        <taxon>Irideae</taxon>
        <taxon>Iris</taxon>
    </lineage>
</organism>
<comment type="caution">
    <text evidence="15">The sequence shown here is derived from an EMBL/GenBank/DDBJ whole genome shotgun (WGS) entry which is preliminary data.</text>
</comment>
<keyword evidence="1" id="KW-1017">Isopeptide bond</keyword>
<evidence type="ECO:0000313" key="15">
    <source>
        <dbReference type="EMBL" id="KAJ6821058.1"/>
    </source>
</evidence>
<evidence type="ECO:0000256" key="3">
    <source>
        <dbReference type="ARBA" id="ARBA00022553"/>
    </source>
</evidence>
<evidence type="ECO:0000256" key="5">
    <source>
        <dbReference type="ARBA" id="ARBA00022771"/>
    </source>
</evidence>
<evidence type="ECO:0000256" key="13">
    <source>
        <dbReference type="PROSITE-ProRule" id="PRU00453"/>
    </source>
</evidence>
<dbReference type="SUPFAM" id="SSF144232">
    <property type="entry name" value="HIT/MYND zinc finger-like"/>
    <property type="match status" value="1"/>
</dbReference>
<evidence type="ECO:0000259" key="14">
    <source>
        <dbReference type="PROSITE" id="PS51083"/>
    </source>
</evidence>
<dbReference type="InterPro" id="IPR051639">
    <property type="entry name" value="BCD1"/>
</dbReference>
<dbReference type="InterPro" id="IPR007529">
    <property type="entry name" value="Znf_HIT"/>
</dbReference>
<dbReference type="InterPro" id="IPR057721">
    <property type="entry name" value="BCD1_alpha/beta"/>
</dbReference>
<accession>A0AAX6FYC6</accession>
<dbReference type="GO" id="GO:0000463">
    <property type="term" value="P:maturation of LSU-rRNA from tricistronic rRNA transcript (SSU-rRNA, 5.8S rRNA, LSU-rRNA)"/>
    <property type="evidence" value="ECO:0007669"/>
    <property type="project" value="TreeGrafter"/>
</dbReference>
<name>A0AAX6FYC6_IRIPA</name>
<feature type="domain" description="HIT-type" evidence="14">
    <location>
        <begin position="20"/>
        <end position="54"/>
    </location>
</feature>
<evidence type="ECO:0000256" key="2">
    <source>
        <dbReference type="ARBA" id="ARBA00022517"/>
    </source>
</evidence>
<evidence type="ECO:0000256" key="7">
    <source>
        <dbReference type="ARBA" id="ARBA00022843"/>
    </source>
</evidence>
<dbReference type="GO" id="GO:0070761">
    <property type="term" value="C:pre-snoRNP complex"/>
    <property type="evidence" value="ECO:0007669"/>
    <property type="project" value="TreeGrafter"/>
</dbReference>